<dbReference type="PANTHER" id="PTHR43491:SF2">
    <property type="entry name" value="UDP-N-ACETYL-D-MANNOSAMINE DEHYDROGENASE"/>
    <property type="match status" value="1"/>
</dbReference>
<dbReference type="SMART" id="SM00984">
    <property type="entry name" value="UDPG_MGDP_dh_C"/>
    <property type="match status" value="1"/>
</dbReference>
<dbReference type="GO" id="GO:0089714">
    <property type="term" value="F:UDP-N-acetyl-D-mannosamine dehydrogenase activity"/>
    <property type="evidence" value="ECO:0007669"/>
    <property type="project" value="UniProtKB-EC"/>
</dbReference>
<dbReference type="Pfam" id="PF03721">
    <property type="entry name" value="UDPG_MGDP_dh_N"/>
    <property type="match status" value="1"/>
</dbReference>
<evidence type="ECO:0000313" key="10">
    <source>
        <dbReference type="EMBL" id="MFC6952963.1"/>
    </source>
</evidence>
<reference evidence="10 11" key="1">
    <citation type="journal article" date="2019" name="Int. J. Syst. Evol. Microbiol.">
        <title>The Global Catalogue of Microorganisms (GCM) 10K type strain sequencing project: providing services to taxonomists for standard genome sequencing and annotation.</title>
        <authorList>
            <consortium name="The Broad Institute Genomics Platform"/>
            <consortium name="The Broad Institute Genome Sequencing Center for Infectious Disease"/>
            <person name="Wu L."/>
            <person name="Ma J."/>
        </authorList>
    </citation>
    <scope>NUCLEOTIDE SEQUENCE [LARGE SCALE GENOMIC DNA]</scope>
    <source>
        <strain evidence="10 11">GX26</strain>
    </source>
</reference>
<dbReference type="InterPro" id="IPR036291">
    <property type="entry name" value="NAD(P)-bd_dom_sf"/>
</dbReference>
<accession>A0ABD5VEQ9</accession>
<dbReference type="AlphaFoldDB" id="A0ABD5VEQ9"/>
<protein>
    <recommendedName>
        <fullName evidence="3">UDP-N-acetyl-D-mannosamine dehydrogenase</fullName>
        <ecNumber evidence="2">1.1.1.336</ecNumber>
    </recommendedName>
    <alternativeName>
        <fullName evidence="6">UDP-ManNAc 6-dehydrogenase</fullName>
    </alternativeName>
</protein>
<dbReference type="InterPro" id="IPR017476">
    <property type="entry name" value="UDP-Glc/GDP-Man"/>
</dbReference>
<dbReference type="SUPFAM" id="SSF51735">
    <property type="entry name" value="NAD(P)-binding Rossmann-fold domains"/>
    <property type="match status" value="1"/>
</dbReference>
<dbReference type="SUPFAM" id="SSF52413">
    <property type="entry name" value="UDP-glucose/GDP-mannose dehydrogenase C-terminal domain"/>
    <property type="match status" value="1"/>
</dbReference>
<feature type="domain" description="UDP-glucose/GDP-mannose dehydrogenase C-terminal" evidence="9">
    <location>
        <begin position="327"/>
        <end position="420"/>
    </location>
</feature>
<organism evidence="10 11">
    <name type="scientific">Halorubellus litoreus</name>
    <dbReference type="NCBI Taxonomy" id="755308"/>
    <lineage>
        <taxon>Archaea</taxon>
        <taxon>Methanobacteriati</taxon>
        <taxon>Methanobacteriota</taxon>
        <taxon>Stenosarchaea group</taxon>
        <taxon>Halobacteria</taxon>
        <taxon>Halobacteriales</taxon>
        <taxon>Halorubellaceae</taxon>
        <taxon>Halorubellus</taxon>
    </lineage>
</organism>
<dbReference type="InterPro" id="IPR036220">
    <property type="entry name" value="UDP-Glc/GDP-Man_DH_C_sf"/>
</dbReference>
<dbReference type="InterPro" id="IPR014027">
    <property type="entry name" value="UDP-Glc/GDP-Man_DH_C"/>
</dbReference>
<evidence type="ECO:0000313" key="11">
    <source>
        <dbReference type="Proteomes" id="UP001596395"/>
    </source>
</evidence>
<dbReference type="InterPro" id="IPR008927">
    <property type="entry name" value="6-PGluconate_DH-like_C_sf"/>
</dbReference>
<dbReference type="NCBIfam" id="TIGR03026">
    <property type="entry name" value="NDP-sugDHase"/>
    <property type="match status" value="1"/>
</dbReference>
<keyword evidence="5" id="KW-0520">NAD</keyword>
<dbReference type="Pfam" id="PF03720">
    <property type="entry name" value="UDPG_MGDP_dh_C"/>
    <property type="match status" value="1"/>
</dbReference>
<gene>
    <name evidence="10" type="ORF">ACFQGB_08810</name>
</gene>
<evidence type="ECO:0000256" key="3">
    <source>
        <dbReference type="ARBA" id="ARBA00016796"/>
    </source>
</evidence>
<keyword evidence="11" id="KW-1185">Reference proteome</keyword>
<evidence type="ECO:0000256" key="4">
    <source>
        <dbReference type="ARBA" id="ARBA00023002"/>
    </source>
</evidence>
<evidence type="ECO:0000256" key="1">
    <source>
        <dbReference type="ARBA" id="ARBA00006601"/>
    </source>
</evidence>
<comment type="caution">
    <text evidence="10">The sequence shown here is derived from an EMBL/GenBank/DDBJ whole genome shotgun (WGS) entry which is preliminary data.</text>
</comment>
<dbReference type="InterPro" id="IPR028359">
    <property type="entry name" value="UDP_ManNAc/GlcNAc_DH"/>
</dbReference>
<dbReference type="EMBL" id="JBHSXN010000002">
    <property type="protein sequence ID" value="MFC6952963.1"/>
    <property type="molecule type" value="Genomic_DNA"/>
</dbReference>
<dbReference type="Proteomes" id="UP001596395">
    <property type="component" value="Unassembled WGS sequence"/>
</dbReference>
<dbReference type="InterPro" id="IPR001732">
    <property type="entry name" value="UDP-Glc/GDP-Man_DH_N"/>
</dbReference>
<evidence type="ECO:0000256" key="7">
    <source>
        <dbReference type="ARBA" id="ARBA00049130"/>
    </source>
</evidence>
<dbReference type="PANTHER" id="PTHR43491">
    <property type="entry name" value="UDP-N-ACETYL-D-MANNOSAMINE DEHYDROGENASE"/>
    <property type="match status" value="1"/>
</dbReference>
<dbReference type="Gene3D" id="3.40.50.720">
    <property type="entry name" value="NAD(P)-binding Rossmann-like Domain"/>
    <property type="match status" value="2"/>
</dbReference>
<evidence type="ECO:0000256" key="8">
    <source>
        <dbReference type="PIRNR" id="PIRNR000124"/>
    </source>
</evidence>
<proteinExistence type="inferred from homology"/>
<comment type="similarity">
    <text evidence="1 8">Belongs to the UDP-glucose/GDP-mannose dehydrogenase family.</text>
</comment>
<dbReference type="PIRSF" id="PIRSF000124">
    <property type="entry name" value="UDPglc_GDPman_dh"/>
    <property type="match status" value="1"/>
</dbReference>
<evidence type="ECO:0000256" key="5">
    <source>
        <dbReference type="ARBA" id="ARBA00023027"/>
    </source>
</evidence>
<dbReference type="RefSeq" id="WP_336349943.1">
    <property type="nucleotide sequence ID" value="NZ_JAZAQL010000002.1"/>
</dbReference>
<dbReference type="EC" id="1.1.1.336" evidence="2"/>
<dbReference type="SUPFAM" id="SSF48179">
    <property type="entry name" value="6-phosphogluconate dehydrogenase C-terminal domain-like"/>
    <property type="match status" value="1"/>
</dbReference>
<sequence length="448" mass="46469">MGSMLDAIDAGDASLGVVGLGYVGLPLSVAFQQAGLDVVGYDVDAERVDALREGESYVEDVSGDALDAALANGFTPTTDADALGDCAVLAFAVPTGVNPDGTPDVSAVEAAVETATAQRAPGEETLFVVASTVYPGTVGDVVRPAIERGGLDSDDALVAVVPERLNPGSAFELSDIPVVVGSDTERGVAVASALFDEVAKTVHPVSSTQVAAASKLLENTYRLVNISLVNELAAVADDFDVDIWEAIEAASTKPFGFQAFYPGVGAGGHCIPVDPKFLSWRARQEDDRLAMVETAAEVNDRMPSRVAARTRDALRADDIAPNEASVLVVGLTYKPNVTDYRNSPAVAACNRLADTCGTVAAYDPVAADAPVDDGVDVLTTRPAYGDYDLVAVFVAHDVLDTDAIVAESSRVFDSTNSLDASAKTVLTFADGTLPSYRRSAPTASDKTS</sequence>
<name>A0ABD5VEQ9_9EURY</name>
<dbReference type="InterPro" id="IPR014026">
    <property type="entry name" value="UDP-Glc/GDP-Man_DH_dimer"/>
</dbReference>
<dbReference type="Pfam" id="PF00984">
    <property type="entry name" value="UDPG_MGDP_dh"/>
    <property type="match status" value="1"/>
</dbReference>
<dbReference type="PIRSF" id="PIRSF500136">
    <property type="entry name" value="UDP_ManNAc_DH"/>
    <property type="match status" value="1"/>
</dbReference>
<keyword evidence="4" id="KW-0560">Oxidoreductase</keyword>
<evidence type="ECO:0000256" key="6">
    <source>
        <dbReference type="ARBA" id="ARBA00030172"/>
    </source>
</evidence>
<evidence type="ECO:0000259" key="9">
    <source>
        <dbReference type="SMART" id="SM00984"/>
    </source>
</evidence>
<comment type="catalytic activity">
    <reaction evidence="7">
        <text>UDP-N-acetyl-alpha-D-mannosamine + 2 NAD(+) + H2O = UDP-N-acetyl-alpha-D-mannosaminouronate + 2 NADH + 3 H(+)</text>
        <dbReference type="Rhea" id="RHEA:25780"/>
        <dbReference type="ChEBI" id="CHEBI:15377"/>
        <dbReference type="ChEBI" id="CHEBI:15378"/>
        <dbReference type="ChEBI" id="CHEBI:57540"/>
        <dbReference type="ChEBI" id="CHEBI:57945"/>
        <dbReference type="ChEBI" id="CHEBI:68623"/>
        <dbReference type="ChEBI" id="CHEBI:70731"/>
        <dbReference type="EC" id="1.1.1.336"/>
    </reaction>
</comment>
<evidence type="ECO:0000256" key="2">
    <source>
        <dbReference type="ARBA" id="ARBA00012935"/>
    </source>
</evidence>